<proteinExistence type="evidence at transcript level"/>
<feature type="signal peptide" evidence="1">
    <location>
        <begin position="1"/>
        <end position="19"/>
    </location>
</feature>
<name>B4FJZ3_MAIZE</name>
<protein>
    <submittedName>
        <fullName evidence="2">Uncharacterized protein</fullName>
    </submittedName>
</protein>
<dbReference type="AlphaFoldDB" id="B4FJZ3"/>
<feature type="chain" id="PRO_5010105641" evidence="1">
    <location>
        <begin position="20"/>
        <end position="59"/>
    </location>
</feature>
<sequence length="59" mass="6906">MMIPVYLFHLMILQRHCQSLRWLMTTLCLLSMKTQALRFYCKEGSSPFFLTMVTSPTCG</sequence>
<dbReference type="EMBL" id="BT037431">
    <property type="protein sequence ID" value="ACF82436.1"/>
    <property type="molecule type" value="mRNA"/>
</dbReference>
<evidence type="ECO:0000256" key="1">
    <source>
        <dbReference type="SAM" id="SignalP"/>
    </source>
</evidence>
<organism evidence="2">
    <name type="scientific">Zea mays</name>
    <name type="common">Maize</name>
    <dbReference type="NCBI Taxonomy" id="4577"/>
    <lineage>
        <taxon>Eukaryota</taxon>
        <taxon>Viridiplantae</taxon>
        <taxon>Streptophyta</taxon>
        <taxon>Embryophyta</taxon>
        <taxon>Tracheophyta</taxon>
        <taxon>Spermatophyta</taxon>
        <taxon>Magnoliopsida</taxon>
        <taxon>Liliopsida</taxon>
        <taxon>Poales</taxon>
        <taxon>Poaceae</taxon>
        <taxon>PACMAD clade</taxon>
        <taxon>Panicoideae</taxon>
        <taxon>Andropogonodae</taxon>
        <taxon>Andropogoneae</taxon>
        <taxon>Tripsacinae</taxon>
        <taxon>Zea</taxon>
    </lineage>
</organism>
<reference evidence="2" key="1">
    <citation type="journal article" date="2009" name="PLoS Genet.">
        <title>Sequencing, mapping, and analysis of 27,455 maize full-length cDNAs.</title>
        <authorList>
            <person name="Soderlund C."/>
            <person name="Descour A."/>
            <person name="Kudrna D."/>
            <person name="Bomhoff M."/>
            <person name="Boyd L."/>
            <person name="Currie J."/>
            <person name="Angelova A."/>
            <person name="Collura K."/>
            <person name="Wissotski M."/>
            <person name="Ashley E."/>
            <person name="Morrow D."/>
            <person name="Fernandes J."/>
            <person name="Walbot V."/>
            <person name="Yu Y."/>
        </authorList>
    </citation>
    <scope>NUCLEOTIDE SEQUENCE</scope>
    <source>
        <strain evidence="2">B73</strain>
    </source>
</reference>
<dbReference type="EMBL" id="BT087094">
    <property type="protein sequence ID" value="ACR37447.1"/>
    <property type="molecule type" value="mRNA"/>
</dbReference>
<keyword evidence="1" id="KW-0732">Signal</keyword>
<accession>B4FJZ3</accession>
<evidence type="ECO:0000313" key="2">
    <source>
        <dbReference type="EMBL" id="ACF82436.1"/>
    </source>
</evidence>